<keyword evidence="6" id="KW-0812">Transmembrane</keyword>
<keyword evidence="14" id="KW-1185">Reference proteome</keyword>
<dbReference type="PROSITE" id="PS50893">
    <property type="entry name" value="ABC_TRANSPORTER_2"/>
    <property type="match status" value="1"/>
</dbReference>
<proteinExistence type="inferred from homology"/>
<dbReference type="FunFam" id="3.40.50.300:FF:000221">
    <property type="entry name" value="Multidrug ABC transporter ATP-binding protein"/>
    <property type="match status" value="1"/>
</dbReference>
<feature type="domain" description="ABC transmembrane type-1" evidence="12">
    <location>
        <begin position="25"/>
        <end position="302"/>
    </location>
</feature>
<keyword evidence="9" id="KW-1133">Transmembrane helix</keyword>
<dbReference type="PROSITE" id="PS50929">
    <property type="entry name" value="ABC_TM1F"/>
    <property type="match status" value="1"/>
</dbReference>
<comment type="caution">
    <text evidence="13">The sequence shown here is derived from an EMBL/GenBank/DDBJ whole genome shotgun (WGS) entry which is preliminary data.</text>
</comment>
<keyword evidence="8" id="KW-0067">ATP-binding</keyword>
<keyword evidence="4" id="KW-1003">Cell membrane</keyword>
<dbReference type="Proteomes" id="UP000637002">
    <property type="component" value="Unassembled WGS sequence"/>
</dbReference>
<dbReference type="GO" id="GO:0016887">
    <property type="term" value="F:ATP hydrolysis activity"/>
    <property type="evidence" value="ECO:0007669"/>
    <property type="project" value="InterPro"/>
</dbReference>
<reference evidence="13" key="2">
    <citation type="submission" date="2020-09" db="EMBL/GenBank/DDBJ databases">
        <authorList>
            <person name="Sun Q."/>
            <person name="Zhou Y."/>
        </authorList>
    </citation>
    <scope>NUCLEOTIDE SEQUENCE</scope>
    <source>
        <strain evidence="13">CGMCC 1.12919</strain>
    </source>
</reference>
<dbReference type="SUPFAM" id="SSF90123">
    <property type="entry name" value="ABC transporter transmembrane region"/>
    <property type="match status" value="1"/>
</dbReference>
<dbReference type="SMART" id="SM00382">
    <property type="entry name" value="AAA"/>
    <property type="match status" value="1"/>
</dbReference>
<dbReference type="InterPro" id="IPR027417">
    <property type="entry name" value="P-loop_NTPase"/>
</dbReference>
<evidence type="ECO:0000256" key="6">
    <source>
        <dbReference type="ARBA" id="ARBA00022692"/>
    </source>
</evidence>
<protein>
    <submittedName>
        <fullName evidence="13">ABC transporter</fullName>
    </submittedName>
</protein>
<dbReference type="EMBL" id="BMGG01000003">
    <property type="protein sequence ID" value="GGC63158.1"/>
    <property type="molecule type" value="Genomic_DNA"/>
</dbReference>
<keyword evidence="7" id="KW-0547">Nucleotide-binding</keyword>
<dbReference type="PANTHER" id="PTHR24221">
    <property type="entry name" value="ATP-BINDING CASSETTE SUB-FAMILY B"/>
    <property type="match status" value="1"/>
</dbReference>
<feature type="domain" description="ABC transporter" evidence="11">
    <location>
        <begin position="334"/>
        <end position="568"/>
    </location>
</feature>
<dbReference type="Gene3D" id="1.20.1560.10">
    <property type="entry name" value="ABC transporter type 1, transmembrane domain"/>
    <property type="match status" value="1"/>
</dbReference>
<evidence type="ECO:0000256" key="9">
    <source>
        <dbReference type="ARBA" id="ARBA00022989"/>
    </source>
</evidence>
<evidence type="ECO:0000256" key="4">
    <source>
        <dbReference type="ARBA" id="ARBA00022475"/>
    </source>
</evidence>
<dbReference type="PROSITE" id="PS00211">
    <property type="entry name" value="ABC_TRANSPORTER_1"/>
    <property type="match status" value="1"/>
</dbReference>
<evidence type="ECO:0000256" key="7">
    <source>
        <dbReference type="ARBA" id="ARBA00022741"/>
    </source>
</evidence>
<dbReference type="RefSeq" id="WP_188609196.1">
    <property type="nucleotide sequence ID" value="NZ_BMGG01000003.1"/>
</dbReference>
<comment type="subcellular location">
    <subcellularLocation>
        <location evidence="1">Cell membrane</location>
        <topology evidence="1">Multi-pass membrane protein</topology>
    </subcellularLocation>
</comment>
<organism evidence="13 14">
    <name type="scientific">Chelatococcus reniformis</name>
    <dbReference type="NCBI Taxonomy" id="1494448"/>
    <lineage>
        <taxon>Bacteria</taxon>
        <taxon>Pseudomonadati</taxon>
        <taxon>Pseudomonadota</taxon>
        <taxon>Alphaproteobacteria</taxon>
        <taxon>Hyphomicrobiales</taxon>
        <taxon>Chelatococcaceae</taxon>
        <taxon>Chelatococcus</taxon>
    </lineage>
</organism>
<dbReference type="Pfam" id="PF00005">
    <property type="entry name" value="ABC_tran"/>
    <property type="match status" value="1"/>
</dbReference>
<dbReference type="GO" id="GO:0140359">
    <property type="term" value="F:ABC-type transporter activity"/>
    <property type="evidence" value="ECO:0007669"/>
    <property type="project" value="InterPro"/>
</dbReference>
<evidence type="ECO:0000256" key="3">
    <source>
        <dbReference type="ARBA" id="ARBA00022448"/>
    </source>
</evidence>
<sequence>MILSRLSRLLSANDGARLTGYVRWSLAYCIAQGVTLALAAPIVGALLEGETARAAAWLVPLLIGTTVTWQLQYTSVRGGFEIALALLDTLRHRIGEHVVALPLGWFTPANVGRLSVTLGQGVMDILGLPAHQLTPLMRAVVTPAVLIVTLALYDGHMALAAAIVTPALAATYWWAGRLGRSVDSSAHAATAEAGERMVEFAQSQLILRAFGCGDHGHAAFDRALVTQNRAKRRQLWVVLPPLLANSWVAQLSFLSLMACATALALEDSEPHRIAMLVAMLVLVNRIVEPLTEVAIYSAGIRMASAHIDAVETILAARALPVPTVPAPPPTRCDIAFHKVSFAYSPDLPVLDGLDLTLPACTTTGLVGASGAGKSTILRLIARFWDPDEGSIQIGGVELHRLDRADLMSLIAPVFQETYLFSGTLRDNVLLGRPDASEAELREAAGLSRLDDVVVRLPAGWDSPVGEGGTLLSGGERQRVAVARALLKGAPILLFDEATGALDPESQAAVADGLRRLHGRATMLVISHQLETLSHVDRIAVLDRGRVVEEGTHDELVALGGRYVEFRNARAAAEGWSLPTRREPARNRPG</sequence>
<dbReference type="PANTHER" id="PTHR24221:SF654">
    <property type="entry name" value="ATP-BINDING CASSETTE SUB-FAMILY B MEMBER 6"/>
    <property type="match status" value="1"/>
</dbReference>
<dbReference type="InterPro" id="IPR039421">
    <property type="entry name" value="Type_1_exporter"/>
</dbReference>
<dbReference type="Pfam" id="PF00664">
    <property type="entry name" value="ABC_membrane"/>
    <property type="match status" value="1"/>
</dbReference>
<dbReference type="GO" id="GO:0005886">
    <property type="term" value="C:plasma membrane"/>
    <property type="evidence" value="ECO:0007669"/>
    <property type="project" value="UniProtKB-SubCell"/>
</dbReference>
<dbReference type="AlphaFoldDB" id="A0A916XDS4"/>
<evidence type="ECO:0000256" key="10">
    <source>
        <dbReference type="ARBA" id="ARBA00023136"/>
    </source>
</evidence>
<evidence type="ECO:0000256" key="1">
    <source>
        <dbReference type="ARBA" id="ARBA00004651"/>
    </source>
</evidence>
<evidence type="ECO:0000256" key="2">
    <source>
        <dbReference type="ARBA" id="ARBA00005417"/>
    </source>
</evidence>
<evidence type="ECO:0000259" key="11">
    <source>
        <dbReference type="PROSITE" id="PS50893"/>
    </source>
</evidence>
<name>A0A916XDS4_9HYPH</name>
<dbReference type="GO" id="GO:0034040">
    <property type="term" value="F:ATPase-coupled lipid transmembrane transporter activity"/>
    <property type="evidence" value="ECO:0007669"/>
    <property type="project" value="TreeGrafter"/>
</dbReference>
<evidence type="ECO:0000256" key="5">
    <source>
        <dbReference type="ARBA" id="ARBA00022597"/>
    </source>
</evidence>
<dbReference type="SUPFAM" id="SSF52540">
    <property type="entry name" value="P-loop containing nucleoside triphosphate hydrolases"/>
    <property type="match status" value="1"/>
</dbReference>
<evidence type="ECO:0000313" key="14">
    <source>
        <dbReference type="Proteomes" id="UP000637002"/>
    </source>
</evidence>
<dbReference type="Gene3D" id="3.40.50.300">
    <property type="entry name" value="P-loop containing nucleotide triphosphate hydrolases"/>
    <property type="match status" value="1"/>
</dbReference>
<dbReference type="InterPro" id="IPR017871">
    <property type="entry name" value="ABC_transporter-like_CS"/>
</dbReference>
<dbReference type="InterPro" id="IPR003439">
    <property type="entry name" value="ABC_transporter-like_ATP-bd"/>
</dbReference>
<reference evidence="13" key="1">
    <citation type="journal article" date="2014" name="Int. J. Syst. Evol. Microbiol.">
        <title>Complete genome sequence of Corynebacterium casei LMG S-19264T (=DSM 44701T), isolated from a smear-ripened cheese.</title>
        <authorList>
            <consortium name="US DOE Joint Genome Institute (JGI-PGF)"/>
            <person name="Walter F."/>
            <person name="Albersmeier A."/>
            <person name="Kalinowski J."/>
            <person name="Ruckert C."/>
        </authorList>
    </citation>
    <scope>NUCLEOTIDE SEQUENCE</scope>
    <source>
        <strain evidence="13">CGMCC 1.12919</strain>
    </source>
</reference>
<evidence type="ECO:0000259" key="12">
    <source>
        <dbReference type="PROSITE" id="PS50929"/>
    </source>
</evidence>
<comment type="similarity">
    <text evidence="2">Belongs to the ABC transporter superfamily.</text>
</comment>
<dbReference type="InterPro" id="IPR036640">
    <property type="entry name" value="ABC1_TM_sf"/>
</dbReference>
<keyword evidence="5" id="KW-0762">Sugar transport</keyword>
<accession>A0A916XDS4</accession>
<gene>
    <name evidence="13" type="ORF">GCM10010994_22210</name>
</gene>
<evidence type="ECO:0000313" key="13">
    <source>
        <dbReference type="EMBL" id="GGC63158.1"/>
    </source>
</evidence>
<evidence type="ECO:0000256" key="8">
    <source>
        <dbReference type="ARBA" id="ARBA00022840"/>
    </source>
</evidence>
<keyword evidence="3" id="KW-0813">Transport</keyword>
<dbReference type="InterPro" id="IPR011527">
    <property type="entry name" value="ABC1_TM_dom"/>
</dbReference>
<dbReference type="GO" id="GO:0005524">
    <property type="term" value="F:ATP binding"/>
    <property type="evidence" value="ECO:0007669"/>
    <property type="project" value="UniProtKB-KW"/>
</dbReference>
<keyword evidence="10" id="KW-0472">Membrane</keyword>
<dbReference type="InterPro" id="IPR003593">
    <property type="entry name" value="AAA+_ATPase"/>
</dbReference>